<evidence type="ECO:0000256" key="1">
    <source>
        <dbReference type="SAM" id="MobiDB-lite"/>
    </source>
</evidence>
<keyword evidence="4" id="KW-1185">Reference proteome</keyword>
<name>A0A974S2N9_PERPY</name>
<feature type="compositionally biased region" description="Basic and acidic residues" evidence="1">
    <location>
        <begin position="142"/>
        <end position="158"/>
    </location>
</feature>
<proteinExistence type="predicted"/>
<dbReference type="Proteomes" id="UP000595254">
    <property type="component" value="Chromosome"/>
</dbReference>
<gene>
    <name evidence="3" type="ORF">I6J18_22440</name>
</gene>
<feature type="domain" description="YtkA-like" evidence="2">
    <location>
        <begin position="32"/>
        <end position="110"/>
    </location>
</feature>
<dbReference type="InterPro" id="IPR032693">
    <property type="entry name" value="YtkA-like_dom"/>
</dbReference>
<dbReference type="Pfam" id="PF13115">
    <property type="entry name" value="YtkA"/>
    <property type="match status" value="1"/>
</dbReference>
<protein>
    <submittedName>
        <fullName evidence="3">FixH family protein</fullName>
    </submittedName>
</protein>
<dbReference type="KEGG" id="ppsr:I6J18_22440"/>
<evidence type="ECO:0000313" key="3">
    <source>
        <dbReference type="EMBL" id="QQT02801.1"/>
    </source>
</evidence>
<reference evidence="3 4" key="1">
    <citation type="submission" date="2021-01" db="EMBL/GenBank/DDBJ databases">
        <title>FDA dAtabase for Regulatory Grade micrObial Sequences (FDA-ARGOS): Supporting development and validation of Infectious Disease Dx tests.</title>
        <authorList>
            <person name="Nelson B."/>
            <person name="Plummer A."/>
            <person name="Tallon L."/>
            <person name="Sadzewicz L."/>
            <person name="Zhao X."/>
            <person name="Boylan J."/>
            <person name="Ott S."/>
            <person name="Bowen H."/>
            <person name="Vavikolanu K."/>
            <person name="Mehta A."/>
            <person name="Aluvathingal J."/>
            <person name="Nadendla S."/>
            <person name="Myers T."/>
            <person name="Yan Y."/>
            <person name="Sichtig H."/>
        </authorList>
    </citation>
    <scope>NUCLEOTIDE SEQUENCE [LARGE SCALE GENOMIC DNA]</scope>
    <source>
        <strain evidence="3 4">FDAARGOS_1161</strain>
    </source>
</reference>
<dbReference type="AlphaFoldDB" id="A0A974S2N9"/>
<feature type="region of interest" description="Disordered" evidence="1">
    <location>
        <begin position="122"/>
        <end position="158"/>
    </location>
</feature>
<dbReference type="EMBL" id="CP068053">
    <property type="protein sequence ID" value="QQT02801.1"/>
    <property type="molecule type" value="Genomic_DNA"/>
</dbReference>
<evidence type="ECO:0000259" key="2">
    <source>
        <dbReference type="Pfam" id="PF13115"/>
    </source>
</evidence>
<organism evidence="3 4">
    <name type="scientific">Peribacillus psychrosaccharolyticus</name>
    <name type="common">Bacillus psychrosaccharolyticus</name>
    <dbReference type="NCBI Taxonomy" id="1407"/>
    <lineage>
        <taxon>Bacteria</taxon>
        <taxon>Bacillati</taxon>
        <taxon>Bacillota</taxon>
        <taxon>Bacilli</taxon>
        <taxon>Bacillales</taxon>
        <taxon>Bacillaceae</taxon>
        <taxon>Peribacillus</taxon>
    </lineage>
</organism>
<evidence type="ECO:0000313" key="4">
    <source>
        <dbReference type="Proteomes" id="UP000595254"/>
    </source>
</evidence>
<sequence>MKRVLFILLAVTAIMAGCGKEDTQEEEIPKLLEVELSLSPDKSELNQTVTFDAMVSQGGEAVTDAEEVKFEIWRSKDEHHEMIAAKHNKDGSYKIEKTFDQEGTFYVYAHVTARGMHSMPKKEFIVGKPSEPEDGSNSQMENMEKDKDSSEHDSTEHH</sequence>
<accession>A0A974S2N9</accession>
<dbReference type="PROSITE" id="PS51257">
    <property type="entry name" value="PROKAR_LIPOPROTEIN"/>
    <property type="match status" value="1"/>
</dbReference>